<dbReference type="Proteomes" id="UP001152320">
    <property type="component" value="Chromosome 13"/>
</dbReference>
<organism evidence="1 2">
    <name type="scientific">Holothuria leucospilota</name>
    <name type="common">Black long sea cucumber</name>
    <name type="synonym">Mertensiothuria leucospilota</name>
    <dbReference type="NCBI Taxonomy" id="206669"/>
    <lineage>
        <taxon>Eukaryota</taxon>
        <taxon>Metazoa</taxon>
        <taxon>Echinodermata</taxon>
        <taxon>Eleutherozoa</taxon>
        <taxon>Echinozoa</taxon>
        <taxon>Holothuroidea</taxon>
        <taxon>Aspidochirotacea</taxon>
        <taxon>Aspidochirotida</taxon>
        <taxon>Holothuriidae</taxon>
        <taxon>Holothuria</taxon>
    </lineage>
</organism>
<accession>A0A9Q1H3N4</accession>
<sequence length="92" mass="10723">MMDMSTYSIPIPTKKEAREVGDITNRLRKVLSDVEVLFEEEDDEYSSIAAERRQFQSRYGNISAEVDARDRERNEVREDIQAKLYIKGLFCG</sequence>
<comment type="caution">
    <text evidence="1">The sequence shown here is derived from an EMBL/GenBank/DDBJ whole genome shotgun (WGS) entry which is preliminary data.</text>
</comment>
<evidence type="ECO:0000313" key="2">
    <source>
        <dbReference type="Proteomes" id="UP001152320"/>
    </source>
</evidence>
<name>A0A9Q1H3N4_HOLLE</name>
<reference evidence="1" key="1">
    <citation type="submission" date="2021-10" db="EMBL/GenBank/DDBJ databases">
        <title>Tropical sea cucumber genome reveals ecological adaptation and Cuvierian tubules defense mechanism.</title>
        <authorList>
            <person name="Chen T."/>
        </authorList>
    </citation>
    <scope>NUCLEOTIDE SEQUENCE</scope>
    <source>
        <strain evidence="1">Nanhai2018</strain>
        <tissue evidence="1">Muscle</tissue>
    </source>
</reference>
<protein>
    <submittedName>
        <fullName evidence="1">Uncharacterized protein</fullName>
    </submittedName>
</protein>
<proteinExistence type="predicted"/>
<gene>
    <name evidence="1" type="ORF">HOLleu_28013</name>
</gene>
<keyword evidence="2" id="KW-1185">Reference proteome</keyword>
<dbReference type="EMBL" id="JAIZAY010000013">
    <property type="protein sequence ID" value="KAJ8031320.1"/>
    <property type="molecule type" value="Genomic_DNA"/>
</dbReference>
<dbReference type="AlphaFoldDB" id="A0A9Q1H3N4"/>
<evidence type="ECO:0000313" key="1">
    <source>
        <dbReference type="EMBL" id="KAJ8031320.1"/>
    </source>
</evidence>